<name>A0A1H4X644_9PSED</name>
<dbReference type="Proteomes" id="UP000183114">
    <property type="component" value="Unassembled WGS sequence"/>
</dbReference>
<evidence type="ECO:0000256" key="1">
    <source>
        <dbReference type="SAM" id="Coils"/>
    </source>
</evidence>
<feature type="coiled-coil region" evidence="1">
    <location>
        <begin position="875"/>
        <end position="902"/>
    </location>
</feature>
<dbReference type="EMBL" id="FNTF01000002">
    <property type="protein sequence ID" value="SED00368.1"/>
    <property type="molecule type" value="Genomic_DNA"/>
</dbReference>
<dbReference type="GO" id="GO:0003824">
    <property type="term" value="F:catalytic activity"/>
    <property type="evidence" value="ECO:0007669"/>
    <property type="project" value="UniProtKB-ARBA"/>
</dbReference>
<keyword evidence="1" id="KW-0175">Coiled coil</keyword>
<dbReference type="Pfam" id="PF04830">
    <property type="entry name" value="DUF637"/>
    <property type="match status" value="1"/>
</dbReference>
<gene>
    <name evidence="4" type="ORF">SAMN04490185_2542</name>
</gene>
<evidence type="ECO:0000256" key="2">
    <source>
        <dbReference type="SAM" id="MobiDB-lite"/>
    </source>
</evidence>
<accession>A0A1H4X644</accession>
<organism evidence="4 5">
    <name type="scientific">Pseudomonas frederiksbergensis</name>
    <dbReference type="NCBI Taxonomy" id="104087"/>
    <lineage>
        <taxon>Bacteria</taxon>
        <taxon>Pseudomonadati</taxon>
        <taxon>Pseudomonadota</taxon>
        <taxon>Gammaproteobacteria</taxon>
        <taxon>Pseudomonadales</taxon>
        <taxon>Pseudomonadaceae</taxon>
        <taxon>Pseudomonas</taxon>
    </lineage>
</organism>
<feature type="domain" description="DUF637" evidence="3">
    <location>
        <begin position="643"/>
        <end position="805"/>
    </location>
</feature>
<dbReference type="InterPro" id="IPR025157">
    <property type="entry name" value="Hemagglutinin_rpt"/>
</dbReference>
<reference evidence="4 5" key="1">
    <citation type="submission" date="2016-10" db="EMBL/GenBank/DDBJ databases">
        <authorList>
            <person name="de Groot N.N."/>
        </authorList>
    </citation>
    <scope>NUCLEOTIDE SEQUENCE [LARGE SCALE GENOMIC DNA]</scope>
    <source>
        <strain evidence="4 5">BS3655</strain>
    </source>
</reference>
<feature type="region of interest" description="Disordered" evidence="2">
    <location>
        <begin position="1042"/>
        <end position="1070"/>
    </location>
</feature>
<dbReference type="InterPro" id="IPR006915">
    <property type="entry name" value="DUF637_hemagglutn_put"/>
</dbReference>
<evidence type="ECO:0000259" key="3">
    <source>
        <dbReference type="Pfam" id="PF04830"/>
    </source>
</evidence>
<proteinExistence type="predicted"/>
<dbReference type="Pfam" id="PF13332">
    <property type="entry name" value="Fil_haemagg_2"/>
    <property type="match status" value="2"/>
</dbReference>
<sequence>MRFKRGLSLIPQSRYLIETNPELTQSAAFMSSDYLLGKLNFSADDAARRLGDGRYESRLISDAVLAQTGQRFLANGLNDDNEQFRYLMDNALTSKTALNLSVGVRLTSEQVAALTHDIVWMEERIVDGQKVLVPVLYLAQAESRNVRGGSLIQGRDLTLIAGNDLVNVGTLRGTHDLSADVKGSLYQGGLVEANERLSLMATDSIRNALAGEIRGNQVSLTTLRGDIVNDRTAIAVGEGSGMRTLVDDGGSISARDTLSIKSGRDLTNSSAISSGGDASLSATRDLNLLATRNESEIHEMEDGGHRSTITTTVENLASSVTAGGNLTLDAGRDINVIASTAKAEGNLTADAGRDLNLASAGDEHNVETRSKDGKKRIHEEDNHTVQKAAEFIAGGNVVTRSGRDTTLIASKISAGNEAYVYAGNDLNLLAAQNKDYTLYDMKEKGGWGAMKAQHDEITQVTHVGTEIKTGGNLTLVSGGDQRYQVAKLHSDKDIILDSGGSIVFEGVKDLHDENHSKSDSDLAWFEAKGSGRTDETLRQSELVAQGRLVIKAAGQISIDIKQVDQQSVSQTIDAMVDADPNLAWMKQAEARGDIDWRQVKEIHESFKYDNSGLGAGAKIAIAILMSFIMGPAGLGLVGAGAGGAVATSLATTAVTSTISNKGNLGAAFKETFSADSLKSAAIAGFTAGMLNYADENWFAAASQGSTSANLLTSTNFTDIAARVAGRAVISSSISTAIGGGNFGDNLGAALVGEAGNVAMATGFNWIGDTIKFPEGSLEKTVAHALMGGLLSQAMGGDFATGAAAAGLNEVMMNQLISLADGNDQLQVMMSQLTGLVAAAAVDGDLQQGASIAGNATTYNYLYHREVKEMLAEMDSKETEEEKRAVRDRYADLDEQRELERDELCKRSPEICQAIAHGLVDDDQKLTALIEQLRTEGKGGSAHLVGHIQEGNLSSAGFMAADVSSSNGSVLTRIAADFVRMGVGIIPGLGGGKGTTTQKEIGTITTRTTKNETRLGGQPGEPGVKIVFKDGTEFDMTRTRVKETESNPYVPGRTRPVKFDDAVNKQGDKRAPTKAELEWFDSIKWD</sequence>
<evidence type="ECO:0000313" key="4">
    <source>
        <dbReference type="EMBL" id="SED00368.1"/>
    </source>
</evidence>
<evidence type="ECO:0000313" key="5">
    <source>
        <dbReference type="Proteomes" id="UP000183114"/>
    </source>
</evidence>
<feature type="compositionally biased region" description="Basic and acidic residues" evidence="2">
    <location>
        <begin position="1056"/>
        <end position="1070"/>
    </location>
</feature>
<dbReference type="AlphaFoldDB" id="A0A1H4X644"/>
<protein>
    <submittedName>
        <fullName evidence="4">Haemagluttinin repeat-containing protein</fullName>
    </submittedName>
</protein>